<comment type="pathway">
    <text evidence="13">Amino-acid biosynthesis; L-arginine biosynthesis; L-ornithine and N-acetyl-L-glutamate from L-glutamate and N(2)-acetyl-L-ornithine (cyclic): step 1/1.</text>
</comment>
<dbReference type="PANTHER" id="PTHR23100">
    <property type="entry name" value="ARGININE BIOSYNTHESIS BIFUNCTIONAL PROTEIN ARGJ"/>
    <property type="match status" value="1"/>
</dbReference>
<sequence length="413" mass="44336">MKHQETTSQQHNFSIIKHGDISTPQGFTAGGMHIGLRANKKDFGWIYSSSLASSAAVYTLNQFKAAPLIVTEDTLQKSKGKLQALVVNSANANSCTGQQGIDDAQQTQTWVAQQLQIPSEHVAVASTGVIGEYLPMDKIKTGTEHINDANFATPGAFNEAILTTDTCTKHIAVSLNIDGKTITIGGSAKGSGMIHPNMATMLAFITTDASIESNTLHQLLKSSTDHTFNMITVDGDTSTNDMVLVMANQQVEHQILNQDHPQWETFVDAFNFVCTFLAKAIARDGEGATKLISVNVSGAKSISDARKIGKTIVSSNLVKSAIFGEDANFGRIITAIGYSGCEIDPNCTYVQLNQIPVVDKGMAVLFDEQAMSNTLTHENVTIDVQLGLGNAAATAYGCDLSYDYVRINASYRT</sequence>
<evidence type="ECO:0000256" key="8">
    <source>
        <dbReference type="ARBA" id="ARBA00023268"/>
    </source>
</evidence>
<dbReference type="HOGENOM" id="CLU_027172_1_0_9"/>
<dbReference type="MEROPS" id="T05.002"/>
<dbReference type="Proteomes" id="UP000003455">
    <property type="component" value="Chromosome"/>
</dbReference>
<dbReference type="HAMAP" id="MF_01106">
    <property type="entry name" value="ArgJ"/>
    <property type="match status" value="1"/>
</dbReference>
<dbReference type="EMBL" id="ACJA02000001">
    <property type="protein sequence ID" value="EFH96295.1"/>
    <property type="molecule type" value="Genomic_DNA"/>
</dbReference>
<dbReference type="CDD" id="cd02152">
    <property type="entry name" value="OAT"/>
    <property type="match status" value="1"/>
</dbReference>
<protein>
    <recommendedName>
        <fullName evidence="13">Arginine biosynthesis bifunctional protein ArgJ</fullName>
    </recommendedName>
    <domain>
        <recommendedName>
            <fullName evidence="13">Glutamate N-acetyltransferase</fullName>
            <ecNumber evidence="13">2.3.1.35</ecNumber>
        </recommendedName>
        <alternativeName>
            <fullName evidence="13">Ornithine acetyltransferase</fullName>
            <shortName evidence="13">OATase</shortName>
        </alternativeName>
        <alternativeName>
            <fullName evidence="13">Ornithine transacetylase</fullName>
        </alternativeName>
    </domain>
    <domain>
        <recommendedName>
            <fullName evidence="13">Amino-acid acetyltransferase</fullName>
            <ecNumber evidence="13">2.3.1.1</ecNumber>
        </recommendedName>
        <alternativeName>
            <fullName evidence="13">N-acetylglutamate synthase</fullName>
            <shortName evidence="13">AGSase</shortName>
        </alternativeName>
    </domain>
    <component>
        <recommendedName>
            <fullName evidence="13">Arginine biosynthesis bifunctional protein ArgJ alpha chain</fullName>
        </recommendedName>
    </component>
    <component>
        <recommendedName>
            <fullName evidence="13">Arginine biosynthesis bifunctional protein ArgJ beta chain</fullName>
        </recommendedName>
    </component>
</protein>
<evidence type="ECO:0000256" key="13">
    <source>
        <dbReference type="HAMAP-Rule" id="MF_01106"/>
    </source>
</evidence>
<dbReference type="Gene3D" id="3.10.20.340">
    <property type="entry name" value="ArgJ beta chain, C-terminal domain"/>
    <property type="match status" value="1"/>
</dbReference>
<evidence type="ECO:0000313" key="15">
    <source>
        <dbReference type="Proteomes" id="UP000003455"/>
    </source>
</evidence>
<comment type="caution">
    <text evidence="14">The sequence shown here is derived from an EMBL/GenBank/DDBJ whole genome shotgun (WGS) entry which is preliminary data.</text>
</comment>
<comment type="function">
    <text evidence="12 13">Catalyzes two activities which are involved in the cyclic version of arginine biosynthesis: the synthesis of N-acetylglutamate from glutamate and acetyl-CoA as the acetyl donor, and of ornithine by transacetylation between N(2)-acetylornithine and glutamate.</text>
</comment>
<dbReference type="GO" id="GO:0006526">
    <property type="term" value="P:L-arginine biosynthetic process"/>
    <property type="evidence" value="ECO:0007669"/>
    <property type="project" value="UniProtKB-UniRule"/>
</dbReference>
<proteinExistence type="inferred from homology"/>
<keyword evidence="9 13" id="KW-0012">Acyltransferase</keyword>
<evidence type="ECO:0000256" key="12">
    <source>
        <dbReference type="ARBA" id="ARBA00054976"/>
    </source>
</evidence>
<comment type="catalytic activity">
    <reaction evidence="10 13">
        <text>L-glutamate + acetyl-CoA = N-acetyl-L-glutamate + CoA + H(+)</text>
        <dbReference type="Rhea" id="RHEA:24292"/>
        <dbReference type="ChEBI" id="CHEBI:15378"/>
        <dbReference type="ChEBI" id="CHEBI:29985"/>
        <dbReference type="ChEBI" id="CHEBI:44337"/>
        <dbReference type="ChEBI" id="CHEBI:57287"/>
        <dbReference type="ChEBI" id="CHEBI:57288"/>
        <dbReference type="EC" id="2.3.1.1"/>
    </reaction>
</comment>
<dbReference type="SUPFAM" id="SSF56266">
    <property type="entry name" value="DmpA/ArgJ-like"/>
    <property type="match status" value="1"/>
</dbReference>
<keyword evidence="13" id="KW-0963">Cytoplasm</keyword>
<dbReference type="EC" id="2.3.1.35" evidence="13"/>
<keyword evidence="8 13" id="KW-0511">Multifunctional enzyme</keyword>
<comment type="subunit">
    <text evidence="3 13">Heterotetramer of two alpha and two beta chains.</text>
</comment>
<evidence type="ECO:0000256" key="6">
    <source>
        <dbReference type="ARBA" id="ARBA00022679"/>
    </source>
</evidence>
<evidence type="ECO:0000256" key="9">
    <source>
        <dbReference type="ARBA" id="ARBA00023315"/>
    </source>
</evidence>
<keyword evidence="6 13" id="KW-0808">Transferase</keyword>
<comment type="similarity">
    <text evidence="2 13">Belongs to the ArgJ family.</text>
</comment>
<feature type="binding site" evidence="13">
    <location>
        <position position="413"/>
    </location>
    <ligand>
        <name>substrate</name>
    </ligand>
</feature>
<dbReference type="Gene3D" id="3.60.70.12">
    <property type="entry name" value="L-amino peptidase D-ALA esterase/amidase"/>
    <property type="match status" value="1"/>
</dbReference>
<dbReference type="InterPro" id="IPR042195">
    <property type="entry name" value="ArgJ_beta_C"/>
</dbReference>
<feature type="binding site" evidence="13">
    <location>
        <position position="189"/>
    </location>
    <ligand>
        <name>substrate</name>
    </ligand>
</feature>
<dbReference type="AlphaFoldDB" id="A0A0E1XCK0"/>
<dbReference type="UniPathway" id="UPA00068">
    <property type="reaction ID" value="UER00106"/>
</dbReference>
<feature type="active site" description="Nucleophile" evidence="13">
    <location>
        <position position="200"/>
    </location>
</feature>
<keyword evidence="5 13" id="KW-0028">Amino-acid biosynthesis</keyword>
<dbReference type="NCBIfam" id="NF003802">
    <property type="entry name" value="PRK05388.1"/>
    <property type="match status" value="1"/>
</dbReference>
<evidence type="ECO:0000256" key="11">
    <source>
        <dbReference type="ARBA" id="ARBA00049439"/>
    </source>
</evidence>
<dbReference type="GO" id="GO:0005737">
    <property type="term" value="C:cytoplasm"/>
    <property type="evidence" value="ECO:0007669"/>
    <property type="project" value="UniProtKB-SubCell"/>
</dbReference>
<feature type="binding site" evidence="13">
    <location>
        <position position="163"/>
    </location>
    <ligand>
        <name>substrate</name>
    </ligand>
</feature>
<evidence type="ECO:0000256" key="7">
    <source>
        <dbReference type="ARBA" id="ARBA00022813"/>
    </source>
</evidence>
<dbReference type="FunFam" id="3.60.70.12:FF:000001">
    <property type="entry name" value="Arginine biosynthesis bifunctional protein ArgJ, chloroplastic"/>
    <property type="match status" value="1"/>
</dbReference>
<dbReference type="GO" id="GO:0004042">
    <property type="term" value="F:L-glutamate N-acetyltransferase activity"/>
    <property type="evidence" value="ECO:0007669"/>
    <property type="project" value="UniProtKB-UniRule"/>
</dbReference>
<dbReference type="Gene3D" id="3.30.2330.10">
    <property type="entry name" value="arginine biosynthesis bifunctional protein suprefamily"/>
    <property type="match status" value="1"/>
</dbReference>
<dbReference type="PANTHER" id="PTHR23100:SF0">
    <property type="entry name" value="ARGININE BIOSYNTHESIS BIFUNCTIONAL PROTEIN ARGJ, MITOCHONDRIAL"/>
    <property type="match status" value="1"/>
</dbReference>
<name>A0A0E1XCK0_STAAU</name>
<dbReference type="FunFam" id="3.10.20.340:FF:000001">
    <property type="entry name" value="Arginine biosynthesis bifunctional protein ArgJ, chloroplastic"/>
    <property type="match status" value="1"/>
</dbReference>
<organism evidence="14 15">
    <name type="scientific">Staphylococcus aureus subsp. aureus MN8</name>
    <dbReference type="NCBI Taxonomy" id="548470"/>
    <lineage>
        <taxon>Bacteria</taxon>
        <taxon>Bacillati</taxon>
        <taxon>Bacillota</taxon>
        <taxon>Bacilli</taxon>
        <taxon>Bacillales</taxon>
        <taxon>Staphylococcaceae</taxon>
        <taxon>Staphylococcus</taxon>
    </lineage>
</organism>
<keyword evidence="4 13" id="KW-0055">Arginine biosynthesis</keyword>
<feature type="site" description="Involved in the stabilization of negative charge on the oxyanion by the formation of the oxyanion hole" evidence="13">
    <location>
        <position position="127"/>
    </location>
</feature>
<accession>A0A0E1XCK0</accession>
<feature type="site" description="Involved in the stabilization of negative charge on the oxyanion by the formation of the oxyanion hole" evidence="13">
    <location>
        <position position="128"/>
    </location>
</feature>
<feature type="chain" id="PRO_5023558328" description="Arginine biosynthesis bifunctional protein ArgJ alpha chain" evidence="13">
    <location>
        <begin position="1"/>
        <end position="199"/>
    </location>
</feature>
<feature type="binding site" evidence="13">
    <location>
        <position position="200"/>
    </location>
    <ligand>
        <name>substrate</name>
    </ligand>
</feature>
<dbReference type="EC" id="2.3.1.1" evidence="13"/>
<feature type="binding site" evidence="13">
    <location>
        <position position="286"/>
    </location>
    <ligand>
        <name>substrate</name>
    </ligand>
</feature>
<comment type="subcellular location">
    <subcellularLocation>
        <location evidence="1 13">Cytoplasm</location>
    </subcellularLocation>
</comment>
<feature type="site" description="Cleavage; by autolysis" evidence="13">
    <location>
        <begin position="199"/>
        <end position="200"/>
    </location>
</feature>
<dbReference type="GO" id="GO:0004358">
    <property type="term" value="F:L-glutamate N-acetyltransferase activity, acting on acetyl-L-ornithine as donor"/>
    <property type="evidence" value="ECO:0007669"/>
    <property type="project" value="UniProtKB-UniRule"/>
</dbReference>
<evidence type="ECO:0000256" key="10">
    <source>
        <dbReference type="ARBA" id="ARBA00048372"/>
    </source>
</evidence>
<dbReference type="SMR" id="A0A0E1XCK0"/>
<dbReference type="NCBIfam" id="TIGR00120">
    <property type="entry name" value="ArgJ"/>
    <property type="match status" value="1"/>
</dbReference>
<comment type="catalytic activity">
    <reaction evidence="11 13">
        <text>N(2)-acetyl-L-ornithine + L-glutamate = N-acetyl-L-glutamate + L-ornithine</text>
        <dbReference type="Rhea" id="RHEA:15349"/>
        <dbReference type="ChEBI" id="CHEBI:29985"/>
        <dbReference type="ChEBI" id="CHEBI:44337"/>
        <dbReference type="ChEBI" id="CHEBI:46911"/>
        <dbReference type="ChEBI" id="CHEBI:57805"/>
        <dbReference type="EC" id="2.3.1.35"/>
    </reaction>
</comment>
<evidence type="ECO:0000313" key="14">
    <source>
        <dbReference type="EMBL" id="EFH96295.1"/>
    </source>
</evidence>
<evidence type="ECO:0000256" key="3">
    <source>
        <dbReference type="ARBA" id="ARBA00011475"/>
    </source>
</evidence>
<gene>
    <name evidence="13 14" type="primary">argJ</name>
    <name evidence="14" type="ORF">HMPREF0769_10297</name>
</gene>
<dbReference type="Pfam" id="PF01960">
    <property type="entry name" value="ArgJ"/>
    <property type="match status" value="1"/>
</dbReference>
<evidence type="ECO:0000256" key="1">
    <source>
        <dbReference type="ARBA" id="ARBA00004496"/>
    </source>
</evidence>
<feature type="chain" id="PRO_5023558329" description="Arginine biosynthesis bifunctional protein ArgJ beta chain" evidence="13">
    <location>
        <begin position="200"/>
        <end position="413"/>
    </location>
</feature>
<evidence type="ECO:0000256" key="5">
    <source>
        <dbReference type="ARBA" id="ARBA00022605"/>
    </source>
</evidence>
<dbReference type="GO" id="GO:0006592">
    <property type="term" value="P:ornithine biosynthetic process"/>
    <property type="evidence" value="ECO:0007669"/>
    <property type="project" value="TreeGrafter"/>
</dbReference>
<dbReference type="InterPro" id="IPR002813">
    <property type="entry name" value="Arg_biosynth_ArgJ"/>
</dbReference>
<keyword evidence="7 13" id="KW-0068">Autocatalytic cleavage</keyword>
<dbReference type="InterPro" id="IPR016117">
    <property type="entry name" value="ArgJ-like_dom_sf"/>
</dbReference>
<evidence type="ECO:0000256" key="4">
    <source>
        <dbReference type="ARBA" id="ARBA00022571"/>
    </source>
</evidence>
<comment type="pathway">
    <text evidence="13">Amino-acid biosynthesis; L-arginine biosynthesis; N(2)-acetyl-L-ornithine from L-glutamate: step 1/4.</text>
</comment>
<reference evidence="14 15" key="1">
    <citation type="submission" date="2010-05" db="EMBL/GenBank/DDBJ databases">
        <authorList>
            <person name="Muzny D."/>
            <person name="Qin X."/>
            <person name="Buhay C."/>
            <person name="Dugan-Rocha S."/>
            <person name="Ding Y."/>
            <person name="Chen G."/>
            <person name="Hawes A."/>
            <person name="Holder M."/>
            <person name="Jhangiani S."/>
            <person name="Johnson A."/>
            <person name="Khan Z."/>
            <person name="Li Z."/>
            <person name="Liu W."/>
            <person name="Liu X."/>
            <person name="Perez L."/>
            <person name="Shen H."/>
            <person name="Wang Q."/>
            <person name="Watt J."/>
            <person name="Xi L."/>
            <person name="Xin Y."/>
            <person name="Zhou J."/>
            <person name="Deng J."/>
            <person name="Jiang H."/>
            <person name="Liu Y."/>
            <person name="Qu J."/>
            <person name="Song X.-Z."/>
            <person name="Zhang L."/>
            <person name="Villasana D."/>
            <person name="Johnson A."/>
            <person name="Liu J."/>
            <person name="Liyanage D."/>
            <person name="Lorensuhewa L."/>
            <person name="Robinson T."/>
            <person name="Song A."/>
            <person name="Song B.-B."/>
            <person name="Dinh H."/>
            <person name="Thornton R."/>
            <person name="Coyle M."/>
            <person name="Francisco L."/>
            <person name="Jackson L."/>
            <person name="Javaid M."/>
            <person name="Korchina V."/>
            <person name="Kovar C."/>
            <person name="Mata R."/>
            <person name="Mathew T."/>
            <person name="Ngo R."/>
            <person name="Nguyen L."/>
            <person name="Nguyen N."/>
            <person name="Okwuonu G."/>
            <person name="Ongeri F."/>
            <person name="Pham C."/>
            <person name="Simmons D."/>
            <person name="Wilczek-Boney K."/>
            <person name="Hale W."/>
            <person name="Jakkamsetti A."/>
            <person name="Pham P."/>
            <person name="Ruth R."/>
            <person name="San Lucas F."/>
            <person name="Warren J."/>
            <person name="Zhang J."/>
            <person name="Zhao Z."/>
            <person name="Zhou C."/>
            <person name="Zhu D."/>
            <person name="Lee S."/>
            <person name="Bess C."/>
            <person name="Blankenburg K."/>
            <person name="Forbes L."/>
            <person name="Fu Q."/>
            <person name="Gubbala S."/>
            <person name="Hirani K."/>
            <person name="Jayaseelan J.C."/>
            <person name="Lara F."/>
            <person name="Munidasa M."/>
            <person name="Palculict T."/>
            <person name="Patil S."/>
            <person name="Pu L.-L."/>
            <person name="Saada N."/>
            <person name="Tang L."/>
            <person name="Weissenberger G."/>
            <person name="Zhu Y."/>
            <person name="Hemphill L."/>
            <person name="Shang Y."/>
            <person name="Youmans B."/>
            <person name="Ayvaz T."/>
            <person name="Ross M."/>
            <person name="Santibanez J."/>
            <person name="Aqrawi P."/>
            <person name="Gross S."/>
            <person name="Joshi V."/>
            <person name="Fowler G."/>
            <person name="Nazareth L."/>
            <person name="Reid J."/>
            <person name="Worley K."/>
            <person name="Petrosino J."/>
            <person name="Highlander S."/>
            <person name="Gibbs R."/>
        </authorList>
    </citation>
    <scope>NUCLEOTIDE SEQUENCE [LARGE SCALE GENOMIC DNA]</scope>
    <source>
        <strain evidence="14 15">MN8</strain>
    </source>
</reference>
<feature type="binding site" evidence="13">
    <location>
        <position position="408"/>
    </location>
    <ligand>
        <name>substrate</name>
    </ligand>
</feature>
<dbReference type="RefSeq" id="WP_000682595.1">
    <property type="nucleotide sequence ID" value="NZ_CM000952.1"/>
</dbReference>
<dbReference type="FunFam" id="3.30.2330.10:FF:000001">
    <property type="entry name" value="Arginine biosynthesis bifunctional protein ArgJ, mitochondrial"/>
    <property type="match status" value="1"/>
</dbReference>
<evidence type="ECO:0000256" key="2">
    <source>
        <dbReference type="ARBA" id="ARBA00006774"/>
    </source>
</evidence>